<name>A0A7C6AG84_UNCW3</name>
<evidence type="ECO:0008006" key="2">
    <source>
        <dbReference type="Google" id="ProtNLM"/>
    </source>
</evidence>
<sequence length="455" mass="53344">MFLFILINSLIPFDSPLNIGIDYLQVRGLNRVTVIKPFAIEEMIYDIDTLFFMEEKLNRIDKIIISSFGPFFTKSNEFNTIFNINAGRKETEELYSNLDLQLAGRLNDNISFAQGLRFHFSSKIDYTGPKPWEDIVQAYLNEGYIKFKSKKSEFTVGRRNLLLGFGDEHSLLLSPAKEGYDGFIFTYEDKYFIFNSTFSVLDPEKMRCISTHRLGLNLRNIQLGFSESILWAGEIEPLYLNFLLPYYLSQWGIDRNDNIMWCFDGLIHFSNTVLSGEFLIDDYQFSEPPLGYTEYPHKLGFQCGIKKIIFEKLFFKFNYTFIDKWVYTHQIPENTYVDDSLCLGFPLGNDVDQLTCNLRFLNKTKLFPKIRFEFTRKGEGSLYLPYEVERGPAYPEFPSGFVEKRISILPGIEFYFSPRIYLSLEAGKKYIYNAEHIPDLDKDENMFNLFLWFLL</sequence>
<reference evidence="1" key="1">
    <citation type="journal article" date="2020" name="mSystems">
        <title>Genome- and Community-Level Interaction Insights into Carbon Utilization and Element Cycling Functions of Hydrothermarchaeota in Hydrothermal Sediment.</title>
        <authorList>
            <person name="Zhou Z."/>
            <person name="Liu Y."/>
            <person name="Xu W."/>
            <person name="Pan J."/>
            <person name="Luo Z.H."/>
            <person name="Li M."/>
        </authorList>
    </citation>
    <scope>NUCLEOTIDE SEQUENCE [LARGE SCALE GENOMIC DNA]</scope>
    <source>
        <strain evidence="1">SpSt-783</strain>
    </source>
</reference>
<comment type="caution">
    <text evidence="1">The sequence shown here is derived from an EMBL/GenBank/DDBJ whole genome shotgun (WGS) entry which is preliminary data.</text>
</comment>
<dbReference type="Gene3D" id="2.40.160.130">
    <property type="entry name" value="Capsule assembly protein Wzi"/>
    <property type="match status" value="1"/>
</dbReference>
<protein>
    <recommendedName>
        <fullName evidence="2">Capsule assembly Wzi family protein</fullName>
    </recommendedName>
</protein>
<dbReference type="InterPro" id="IPR038636">
    <property type="entry name" value="Wzi_sf"/>
</dbReference>
<accession>A0A7C6AG84</accession>
<gene>
    <name evidence="1" type="ORF">ENV70_05650</name>
</gene>
<proteinExistence type="predicted"/>
<dbReference type="EMBL" id="DTHJ01000119">
    <property type="protein sequence ID" value="HHS63078.1"/>
    <property type="molecule type" value="Genomic_DNA"/>
</dbReference>
<organism evidence="1">
    <name type="scientific">candidate division WOR-3 bacterium</name>
    <dbReference type="NCBI Taxonomy" id="2052148"/>
    <lineage>
        <taxon>Bacteria</taxon>
        <taxon>Bacteria division WOR-3</taxon>
    </lineage>
</organism>
<dbReference type="AlphaFoldDB" id="A0A7C6AG84"/>
<evidence type="ECO:0000313" key="1">
    <source>
        <dbReference type="EMBL" id="HHS63078.1"/>
    </source>
</evidence>